<evidence type="ECO:0000313" key="2">
    <source>
        <dbReference type="WBParaSite" id="JU765_v2.g14712.t1"/>
    </source>
</evidence>
<organism evidence="1 2">
    <name type="scientific">Panagrolaimus sp. JU765</name>
    <dbReference type="NCBI Taxonomy" id="591449"/>
    <lineage>
        <taxon>Eukaryota</taxon>
        <taxon>Metazoa</taxon>
        <taxon>Ecdysozoa</taxon>
        <taxon>Nematoda</taxon>
        <taxon>Chromadorea</taxon>
        <taxon>Rhabditida</taxon>
        <taxon>Tylenchina</taxon>
        <taxon>Panagrolaimomorpha</taxon>
        <taxon>Panagrolaimoidea</taxon>
        <taxon>Panagrolaimidae</taxon>
        <taxon>Panagrolaimus</taxon>
    </lineage>
</organism>
<proteinExistence type="predicted"/>
<dbReference type="Proteomes" id="UP000887576">
    <property type="component" value="Unplaced"/>
</dbReference>
<reference evidence="2" key="1">
    <citation type="submission" date="2022-11" db="UniProtKB">
        <authorList>
            <consortium name="WormBaseParasite"/>
        </authorList>
    </citation>
    <scope>IDENTIFICATION</scope>
</reference>
<sequence>MYDLVKKIDKYLINEKTVKKILCFLEDYQKVVQIIHQFPKGDFVLIILIVICILQAIAFITLYERHLLGISQNRLGPTKVRFIGLVQALIDGVKLLKKEQLLPIKSSILLFLLVPVGFSVYRTLISGLVRKSKYSVIGSIRARNQRISFEISISLYIFCIFFYLRKFSLAPFFNFGLIFLIIPFILMILAELNRAPFDFSEGERELVRGFNIEYSRVAFVLLFLREYGALIFFRIIFSTFFFDLRFIFVFLIFSILIFIRRSYPRYRYDFLIGYFSYSFTPCGIVEAFLTFISREKFSIYIRKSGDKFLKTLRILAVELVREFSRPIALTVRLTVNIIVGHLIRIMIYQLLELSLGDLYI</sequence>
<protein>
    <submittedName>
        <fullName evidence="2">NADH-ubiquinone oxidoreductase chain 1</fullName>
    </submittedName>
</protein>
<evidence type="ECO:0000313" key="1">
    <source>
        <dbReference type="Proteomes" id="UP000887576"/>
    </source>
</evidence>
<accession>A0AC34QBV0</accession>
<name>A0AC34QBV0_9BILA</name>
<dbReference type="WBParaSite" id="JU765_v2.g14712.t1">
    <property type="protein sequence ID" value="JU765_v2.g14712.t1"/>
    <property type="gene ID" value="JU765_v2.g14712"/>
</dbReference>